<dbReference type="Pfam" id="PF04149">
    <property type="entry name" value="DUF397"/>
    <property type="match status" value="1"/>
</dbReference>
<sequence length="67" mass="7189">MNSEFNWQKSSFSGGGGEQCLHVAEGRDGAILLCESDDPASIITTSPEKLAAFIKGVKNGEFDHFVN</sequence>
<dbReference type="EMBL" id="JBHSKM010000005">
    <property type="protein sequence ID" value="MFC5214326.1"/>
    <property type="molecule type" value="Genomic_DNA"/>
</dbReference>
<organism evidence="2 3">
    <name type="scientific">Streptomyces coerulescens</name>
    <dbReference type="NCBI Taxonomy" id="29304"/>
    <lineage>
        <taxon>Bacteria</taxon>
        <taxon>Bacillati</taxon>
        <taxon>Actinomycetota</taxon>
        <taxon>Actinomycetes</taxon>
        <taxon>Kitasatosporales</taxon>
        <taxon>Streptomycetaceae</taxon>
        <taxon>Streptomyces</taxon>
    </lineage>
</organism>
<comment type="caution">
    <text evidence="2">The sequence shown here is derived from an EMBL/GenBank/DDBJ whole genome shotgun (WGS) entry which is preliminary data.</text>
</comment>
<evidence type="ECO:0000313" key="3">
    <source>
        <dbReference type="Proteomes" id="UP001596263"/>
    </source>
</evidence>
<dbReference type="Proteomes" id="UP001596263">
    <property type="component" value="Unassembled WGS sequence"/>
</dbReference>
<dbReference type="RefSeq" id="WP_380850447.1">
    <property type="nucleotide sequence ID" value="NZ_JBHSKM010000005.1"/>
</dbReference>
<keyword evidence="3" id="KW-1185">Reference proteome</keyword>
<proteinExistence type="predicted"/>
<name>A0ABW0CHJ1_STRCD</name>
<gene>
    <name evidence="2" type="ORF">ACFPQ9_10860</name>
</gene>
<accession>A0ABW0CHJ1</accession>
<feature type="domain" description="DUF397" evidence="1">
    <location>
        <begin position="6"/>
        <end position="58"/>
    </location>
</feature>
<reference evidence="3" key="1">
    <citation type="journal article" date="2019" name="Int. J. Syst. Evol. Microbiol.">
        <title>The Global Catalogue of Microorganisms (GCM) 10K type strain sequencing project: providing services to taxonomists for standard genome sequencing and annotation.</title>
        <authorList>
            <consortium name="The Broad Institute Genomics Platform"/>
            <consortium name="The Broad Institute Genome Sequencing Center for Infectious Disease"/>
            <person name="Wu L."/>
            <person name="Ma J."/>
        </authorList>
    </citation>
    <scope>NUCLEOTIDE SEQUENCE [LARGE SCALE GENOMIC DNA]</scope>
    <source>
        <strain evidence="3">KCTC 42586</strain>
    </source>
</reference>
<protein>
    <submittedName>
        <fullName evidence="2">DUF397 domain-containing protein</fullName>
    </submittedName>
</protein>
<evidence type="ECO:0000313" key="2">
    <source>
        <dbReference type="EMBL" id="MFC5214326.1"/>
    </source>
</evidence>
<dbReference type="InterPro" id="IPR007278">
    <property type="entry name" value="DUF397"/>
</dbReference>
<evidence type="ECO:0000259" key="1">
    <source>
        <dbReference type="Pfam" id="PF04149"/>
    </source>
</evidence>